<accession>A0A841ZLV9</accession>
<dbReference type="Proteomes" id="UP000559885">
    <property type="component" value="Unassembled WGS sequence"/>
</dbReference>
<name>A0A841ZLV9_9LIST</name>
<dbReference type="EMBL" id="JAARRM010000001">
    <property type="protein sequence ID" value="MBC1520244.1"/>
    <property type="molecule type" value="Genomic_DNA"/>
</dbReference>
<evidence type="ECO:0000313" key="2">
    <source>
        <dbReference type="Proteomes" id="UP000559885"/>
    </source>
</evidence>
<organism evidence="1 2">
    <name type="scientific">Listeria aquatica</name>
    <dbReference type="NCBI Taxonomy" id="1494960"/>
    <lineage>
        <taxon>Bacteria</taxon>
        <taxon>Bacillati</taxon>
        <taxon>Bacillota</taxon>
        <taxon>Bacilli</taxon>
        <taxon>Bacillales</taxon>
        <taxon>Listeriaceae</taxon>
        <taxon>Listeria</taxon>
    </lineage>
</organism>
<gene>
    <name evidence="1" type="ORF">HB912_01110</name>
</gene>
<dbReference type="AlphaFoldDB" id="A0A841ZLV9"/>
<sequence length="164" mass="18663">MRKKWIYWMIVTLLFSIVSFSAPTVKVTAAPETEVLQSNQTSEDLTDLFLTDDYSIGAPLVSLENNQVKIQFTTREPSRITYTTTHETISTQKMTTEHKLFFRDFINGENFLTLTEIDSEGKKTELRLLITLSGLSSNKSEHKTVQARLKVLASLRDIKRAGTD</sequence>
<proteinExistence type="predicted"/>
<comment type="caution">
    <text evidence="1">The sequence shown here is derived from an EMBL/GenBank/DDBJ whole genome shotgun (WGS) entry which is preliminary data.</text>
</comment>
<dbReference type="RefSeq" id="WP_185371839.1">
    <property type="nucleotide sequence ID" value="NZ_JAARRM010000001.1"/>
</dbReference>
<reference evidence="1 2" key="1">
    <citation type="submission" date="2020-03" db="EMBL/GenBank/DDBJ databases">
        <title>Soil Listeria distribution.</title>
        <authorList>
            <person name="Liao J."/>
            <person name="Wiedmann M."/>
        </authorList>
    </citation>
    <scope>NUCLEOTIDE SEQUENCE [LARGE SCALE GENOMIC DNA]</scope>
    <source>
        <strain evidence="1 2">FSL L7-1507</strain>
    </source>
</reference>
<evidence type="ECO:0000313" key="1">
    <source>
        <dbReference type="EMBL" id="MBC1520244.1"/>
    </source>
</evidence>
<protein>
    <submittedName>
        <fullName evidence="1">Uncharacterized protein</fullName>
    </submittedName>
</protein>